<proteinExistence type="predicted"/>
<organism evidence="1 2">
    <name type="scientific">Blastochloris tepida</name>
    <dbReference type="NCBI Taxonomy" id="2233851"/>
    <lineage>
        <taxon>Bacteria</taxon>
        <taxon>Pseudomonadati</taxon>
        <taxon>Pseudomonadota</taxon>
        <taxon>Alphaproteobacteria</taxon>
        <taxon>Hyphomicrobiales</taxon>
        <taxon>Blastochloridaceae</taxon>
        <taxon>Blastochloris</taxon>
    </lineage>
</organism>
<gene>
    <name evidence="1" type="ORF">BLTE_08450</name>
</gene>
<dbReference type="Proteomes" id="UP000266934">
    <property type="component" value="Chromosome"/>
</dbReference>
<dbReference type="AlphaFoldDB" id="A0A348FXX7"/>
<name>A0A348FXX7_9HYPH</name>
<reference evidence="1 2" key="1">
    <citation type="submission" date="2018-08" db="EMBL/GenBank/DDBJ databases">
        <title>Complete genome sequencing of Blastochloris tepida GI.</title>
        <authorList>
            <person name="Tsukatani Y."/>
            <person name="Mori H."/>
        </authorList>
    </citation>
    <scope>NUCLEOTIDE SEQUENCE [LARGE SCALE GENOMIC DNA]</scope>
    <source>
        <strain evidence="1 2">GI</strain>
    </source>
</reference>
<dbReference type="KEGG" id="blag:BLTE_08450"/>
<dbReference type="RefSeq" id="WP_244600109.1">
    <property type="nucleotide sequence ID" value="NZ_AP018907.1"/>
</dbReference>
<evidence type="ECO:0000313" key="2">
    <source>
        <dbReference type="Proteomes" id="UP000266934"/>
    </source>
</evidence>
<protein>
    <recommendedName>
        <fullName evidence="3">TIGR02680 family protein</fullName>
    </recommendedName>
</protein>
<dbReference type="EMBL" id="AP018907">
    <property type="protein sequence ID" value="BBF92160.1"/>
    <property type="molecule type" value="Genomic_DNA"/>
</dbReference>
<accession>A0A348FXX7</accession>
<keyword evidence="2" id="KW-1185">Reference proteome</keyword>
<evidence type="ECO:0008006" key="3">
    <source>
        <dbReference type="Google" id="ProtNLM"/>
    </source>
</evidence>
<evidence type="ECO:0000313" key="1">
    <source>
        <dbReference type="EMBL" id="BBF92160.1"/>
    </source>
</evidence>
<sequence length="294" mass="33668">MDGMTLSAAPTERPTLPMPARERWQPLRIGLVELFHYDSEEFWFRDGHLLLRGNNGTGKSKVLSLTLPFLLDAQLKPARIEPDGDSGKKMAWNLLMGSYDRRIGYAWIEFGRRAEDGTPRFITLGAGLSAAAARPQVEAWFFILEDADGARLNRDLWLVNPQRVVLTKDRLREQLHGRGQVFEAARDYRRVVDERLFRLGGRRYDALMDTLIQLRQPQLSKRPDETALSNALSEALPPLAPELLGDVAEALGQLEEDRRQLEEFQALAKAVEQFERRYRIYAGTQSRRQARVLR</sequence>